<sequence length="152" mass="16073">MAVVTGNSNLVYDHFDITATPPDPEVARGRLVLSTGSVANVGTDSSGSKYHLANVPSNALVHEDTFFGVASWGFAQVVIGTETDTDALVDQTKATENVVTPFAVADANHGKRWWEVLGLAENPGGQLEIWAHAEANATGAGSMTFRIAYIMP</sequence>
<name>A0A1G8LKY0_9RHOB</name>
<gene>
    <name evidence="1" type="ORF">SAMN04487993_1006226</name>
</gene>
<reference evidence="1 2" key="1">
    <citation type="submission" date="2016-10" db="EMBL/GenBank/DDBJ databases">
        <authorList>
            <person name="de Groot N.N."/>
        </authorList>
    </citation>
    <scope>NUCLEOTIDE SEQUENCE [LARGE SCALE GENOMIC DNA]</scope>
    <source>
        <strain evidence="1 2">DSM 26424</strain>
    </source>
</reference>
<proteinExistence type="predicted"/>
<evidence type="ECO:0000313" key="2">
    <source>
        <dbReference type="Proteomes" id="UP000199093"/>
    </source>
</evidence>
<organism evidence="1 2">
    <name type="scientific">Salipiger marinus</name>
    <dbReference type="NCBI Taxonomy" id="555512"/>
    <lineage>
        <taxon>Bacteria</taxon>
        <taxon>Pseudomonadati</taxon>
        <taxon>Pseudomonadota</taxon>
        <taxon>Alphaproteobacteria</taxon>
        <taxon>Rhodobacterales</taxon>
        <taxon>Roseobacteraceae</taxon>
        <taxon>Salipiger</taxon>
    </lineage>
</organism>
<evidence type="ECO:0000313" key="1">
    <source>
        <dbReference type="EMBL" id="SDI56328.1"/>
    </source>
</evidence>
<keyword evidence="2" id="KW-1185">Reference proteome</keyword>
<dbReference type="OrthoDB" id="7867331at2"/>
<protein>
    <submittedName>
        <fullName evidence="1">Uncharacterized protein</fullName>
    </submittedName>
</protein>
<dbReference type="AlphaFoldDB" id="A0A1G8LKY0"/>
<dbReference type="RefSeq" id="WP_089846012.1">
    <property type="nucleotide sequence ID" value="NZ_FNEJ01000006.1"/>
</dbReference>
<accession>A0A1G8LKY0</accession>
<dbReference type="STRING" id="555512.SAMN04487993_1006226"/>
<dbReference type="EMBL" id="FNEJ01000006">
    <property type="protein sequence ID" value="SDI56328.1"/>
    <property type="molecule type" value="Genomic_DNA"/>
</dbReference>
<dbReference type="Proteomes" id="UP000199093">
    <property type="component" value="Unassembled WGS sequence"/>
</dbReference>